<dbReference type="GO" id="GO:0016020">
    <property type="term" value="C:membrane"/>
    <property type="evidence" value="ECO:0007669"/>
    <property type="project" value="UniProtKB-SubCell"/>
</dbReference>
<evidence type="ECO:0000256" key="3">
    <source>
        <dbReference type="ARBA" id="ARBA00022989"/>
    </source>
</evidence>
<evidence type="ECO:0000256" key="6">
    <source>
        <dbReference type="SAM" id="Phobius"/>
    </source>
</evidence>
<comment type="subcellular location">
    <subcellularLocation>
        <location evidence="1">Membrane</location>
        <topology evidence="1">Multi-pass membrane protein</topology>
    </subcellularLocation>
</comment>
<dbReference type="Proteomes" id="UP001152320">
    <property type="component" value="Chromosome 3"/>
</dbReference>
<keyword evidence="8" id="KW-1185">Reference proteome</keyword>
<dbReference type="InterPro" id="IPR005178">
    <property type="entry name" value="Ostalpha/TMEM184C"/>
</dbReference>
<dbReference type="EMBL" id="JAIZAY010000003">
    <property type="protein sequence ID" value="KAJ8045555.1"/>
    <property type="molecule type" value="Genomic_DNA"/>
</dbReference>
<reference evidence="7" key="1">
    <citation type="submission" date="2021-10" db="EMBL/GenBank/DDBJ databases">
        <title>Tropical sea cucumber genome reveals ecological adaptation and Cuvierian tubules defense mechanism.</title>
        <authorList>
            <person name="Chen T."/>
        </authorList>
    </citation>
    <scope>NUCLEOTIDE SEQUENCE</scope>
    <source>
        <strain evidence="7">Nanhai2018</strain>
        <tissue evidence="7">Muscle</tissue>
    </source>
</reference>
<evidence type="ECO:0000256" key="2">
    <source>
        <dbReference type="ARBA" id="ARBA00022692"/>
    </source>
</evidence>
<feature type="transmembrane region" description="Helical" evidence="6">
    <location>
        <begin position="228"/>
        <end position="249"/>
    </location>
</feature>
<proteinExistence type="predicted"/>
<feature type="transmembrane region" description="Helical" evidence="6">
    <location>
        <begin position="128"/>
        <end position="147"/>
    </location>
</feature>
<organism evidence="7 8">
    <name type="scientific">Holothuria leucospilota</name>
    <name type="common">Black long sea cucumber</name>
    <name type="synonym">Mertensiothuria leucospilota</name>
    <dbReference type="NCBI Taxonomy" id="206669"/>
    <lineage>
        <taxon>Eukaryota</taxon>
        <taxon>Metazoa</taxon>
        <taxon>Echinodermata</taxon>
        <taxon>Eleutherozoa</taxon>
        <taxon>Echinozoa</taxon>
        <taxon>Holothuroidea</taxon>
        <taxon>Aspidochirotacea</taxon>
        <taxon>Aspidochirotida</taxon>
        <taxon>Holothuriidae</taxon>
        <taxon>Holothuria</taxon>
    </lineage>
</organism>
<dbReference type="AlphaFoldDB" id="A0A9Q1HH30"/>
<evidence type="ECO:0000313" key="8">
    <source>
        <dbReference type="Proteomes" id="UP001152320"/>
    </source>
</evidence>
<evidence type="ECO:0000256" key="4">
    <source>
        <dbReference type="ARBA" id="ARBA00023136"/>
    </source>
</evidence>
<dbReference type="PANTHER" id="PTHR23423">
    <property type="entry name" value="ORGANIC SOLUTE TRANSPORTER-RELATED"/>
    <property type="match status" value="1"/>
</dbReference>
<feature type="region of interest" description="Disordered" evidence="5">
    <location>
        <begin position="361"/>
        <end position="384"/>
    </location>
</feature>
<evidence type="ECO:0000256" key="5">
    <source>
        <dbReference type="SAM" id="MobiDB-lite"/>
    </source>
</evidence>
<feature type="transmembrane region" description="Helical" evidence="6">
    <location>
        <begin position="305"/>
        <end position="326"/>
    </location>
</feature>
<dbReference type="OrthoDB" id="5832279at2759"/>
<dbReference type="Pfam" id="PF03619">
    <property type="entry name" value="Solute_trans_a"/>
    <property type="match status" value="1"/>
</dbReference>
<comment type="caution">
    <text evidence="7">The sequence shown here is derived from an EMBL/GenBank/DDBJ whole genome shotgun (WGS) entry which is preliminary data.</text>
</comment>
<evidence type="ECO:0000313" key="7">
    <source>
        <dbReference type="EMBL" id="KAJ8045555.1"/>
    </source>
</evidence>
<evidence type="ECO:0000256" key="1">
    <source>
        <dbReference type="ARBA" id="ARBA00004141"/>
    </source>
</evidence>
<dbReference type="SMART" id="SM01417">
    <property type="entry name" value="Solute_trans_a"/>
    <property type="match status" value="1"/>
</dbReference>
<sequence length="432" mass="47711">MIVLNFTEAEVVPVSGESLVTASLVEVSANIIKMAPNCSENSLSMAELFRATSGDIGFMFFIIFMTLLTFATAIIFFESAFYLDRKIPASRRKVRLLIVLGIFPFISTCALLALYMPKSHLITTFTSTIYFSLAIYQFLGLIFDYYGGKVALLELLKDKTIPLAGPPLTCCCYCCIPPLRMTPRNLRIVKWLVLQVTIVRPVVLFIGLVTWADGSYVPGNLTFKSINLYVQLISLGSTLVALWGVIMFVRVSRGPLAKYRVTPKFLIVQICLITVSGQAILIAIIGGVGWIPCTNVFRSLDRGNYINDMLLVIEMFLFMVVSRVFFRSRKGNMGTLLDDDIEAPENEPSGGKQKSKELEAIGHNGNSNYNNNGSTNENSGNDNKGYADSVNVDIAVVKTGESQDIIALSNGDVAMSYEDNDGIVLTNYENRF</sequence>
<feature type="transmembrane region" description="Helical" evidence="6">
    <location>
        <begin position="94"/>
        <end position="116"/>
    </location>
</feature>
<gene>
    <name evidence="7" type="ORF">HOLleu_08587</name>
</gene>
<feature type="compositionally biased region" description="Low complexity" evidence="5">
    <location>
        <begin position="364"/>
        <end position="383"/>
    </location>
</feature>
<keyword evidence="4 6" id="KW-0472">Membrane</keyword>
<feature type="transmembrane region" description="Helical" evidence="6">
    <location>
        <begin position="188"/>
        <end position="208"/>
    </location>
</feature>
<protein>
    <submittedName>
        <fullName evidence="7">Organic solute transporter subunit alpha</fullName>
    </submittedName>
</protein>
<keyword evidence="3 6" id="KW-1133">Transmembrane helix</keyword>
<keyword evidence="2 6" id="KW-0812">Transmembrane</keyword>
<feature type="transmembrane region" description="Helical" evidence="6">
    <location>
        <begin position="261"/>
        <end position="285"/>
    </location>
</feature>
<name>A0A9Q1HH30_HOLLE</name>
<feature type="transmembrane region" description="Helical" evidence="6">
    <location>
        <begin position="58"/>
        <end position="82"/>
    </location>
</feature>
<accession>A0A9Q1HH30</accession>